<dbReference type="PROSITE" id="PS00041">
    <property type="entry name" value="HTH_ARAC_FAMILY_1"/>
    <property type="match status" value="1"/>
</dbReference>
<dbReference type="Pfam" id="PF12833">
    <property type="entry name" value="HTH_18"/>
    <property type="match status" value="1"/>
</dbReference>
<keyword evidence="2" id="KW-0238">DNA-binding</keyword>
<dbReference type="EMBL" id="LGLV01000015">
    <property type="protein sequence ID" value="OBZ93308.1"/>
    <property type="molecule type" value="Genomic_DNA"/>
</dbReference>
<dbReference type="OrthoDB" id="9806208at2"/>
<dbReference type="InterPro" id="IPR009057">
    <property type="entry name" value="Homeodomain-like_sf"/>
</dbReference>
<keyword evidence="1" id="KW-0805">Transcription regulation</keyword>
<dbReference type="SUPFAM" id="SSF46689">
    <property type="entry name" value="Homeodomain-like"/>
    <property type="match status" value="1"/>
</dbReference>
<dbReference type="GO" id="GO:0003700">
    <property type="term" value="F:DNA-binding transcription factor activity"/>
    <property type="evidence" value="ECO:0007669"/>
    <property type="project" value="InterPro"/>
</dbReference>
<dbReference type="InterPro" id="IPR011051">
    <property type="entry name" value="RmlC_Cupin_sf"/>
</dbReference>
<feature type="domain" description="HTH araC/xylS-type" evidence="4">
    <location>
        <begin position="155"/>
        <end position="236"/>
    </location>
</feature>
<keyword evidence="6" id="KW-1185">Reference proteome</keyword>
<evidence type="ECO:0000256" key="1">
    <source>
        <dbReference type="ARBA" id="ARBA00023015"/>
    </source>
</evidence>
<evidence type="ECO:0000313" key="6">
    <source>
        <dbReference type="Proteomes" id="UP000093111"/>
    </source>
</evidence>
<accession>A0A1C7NW93</accession>
<evidence type="ECO:0000256" key="2">
    <source>
        <dbReference type="ARBA" id="ARBA00023125"/>
    </source>
</evidence>
<dbReference type="SMART" id="SM00342">
    <property type="entry name" value="HTH_ARAC"/>
    <property type="match status" value="1"/>
</dbReference>
<evidence type="ECO:0000313" key="5">
    <source>
        <dbReference type="EMBL" id="OBZ93308.1"/>
    </source>
</evidence>
<gene>
    <name evidence="5" type="ORF">ADU59_22960</name>
</gene>
<dbReference type="Gene3D" id="1.10.10.60">
    <property type="entry name" value="Homeodomain-like"/>
    <property type="match status" value="2"/>
</dbReference>
<proteinExistence type="predicted"/>
<dbReference type="InterPro" id="IPR018062">
    <property type="entry name" value="HTH_AraC-typ_CS"/>
</dbReference>
<dbReference type="Proteomes" id="UP000093111">
    <property type="component" value="Unassembled WGS sequence"/>
</dbReference>
<name>A0A1C7NW93_9HYPH</name>
<dbReference type="PROSITE" id="PS01124">
    <property type="entry name" value="HTH_ARAC_FAMILY_2"/>
    <property type="match status" value="1"/>
</dbReference>
<sequence>MHAAVPGRWSYRRDRDRPDVEYGVWEGTVAPDVAVHFHPQNQLTVVLSGGRTFQAGHRVFTVSAGQCLHIPAGLPHKSLPVAHPGTRCLNIYLDLQGLGGEPMVVAVPDIAADAQAALSALPRIVGHLLRSAGRAGGRSQATGMGVALLSGREPLGAIAARNRLSREGFSRQFTRKTGIPPSGYRLVSRLNEARLRLRGDISIADLAADLGFSDQSHFGRHFRRVFGISPDAYRKGMR</sequence>
<dbReference type="InterPro" id="IPR050204">
    <property type="entry name" value="AraC_XylS_family_regulators"/>
</dbReference>
<dbReference type="PATRIC" id="fig|1612624.7.peg.2272"/>
<dbReference type="PANTHER" id="PTHR46796">
    <property type="entry name" value="HTH-TYPE TRANSCRIPTIONAL ACTIVATOR RHAS-RELATED"/>
    <property type="match status" value="1"/>
</dbReference>
<dbReference type="Pfam" id="PF07883">
    <property type="entry name" value="Cupin_2"/>
    <property type="match status" value="1"/>
</dbReference>
<evidence type="ECO:0000259" key="4">
    <source>
        <dbReference type="PROSITE" id="PS01124"/>
    </source>
</evidence>
<dbReference type="InterPro" id="IPR014710">
    <property type="entry name" value="RmlC-like_jellyroll"/>
</dbReference>
<evidence type="ECO:0000256" key="3">
    <source>
        <dbReference type="ARBA" id="ARBA00023163"/>
    </source>
</evidence>
<dbReference type="InterPro" id="IPR013096">
    <property type="entry name" value="Cupin_2"/>
</dbReference>
<dbReference type="InterPro" id="IPR018060">
    <property type="entry name" value="HTH_AraC"/>
</dbReference>
<dbReference type="PRINTS" id="PR00032">
    <property type="entry name" value="HTHARAC"/>
</dbReference>
<comment type="caution">
    <text evidence="5">The sequence shown here is derived from an EMBL/GenBank/DDBJ whole genome shotgun (WGS) entry which is preliminary data.</text>
</comment>
<dbReference type="SUPFAM" id="SSF51182">
    <property type="entry name" value="RmlC-like cupins"/>
    <property type="match status" value="1"/>
</dbReference>
<organism evidence="5 6">
    <name type="scientific">Pararhizobium polonicum</name>
    <dbReference type="NCBI Taxonomy" id="1612624"/>
    <lineage>
        <taxon>Bacteria</taxon>
        <taxon>Pseudomonadati</taxon>
        <taxon>Pseudomonadota</taxon>
        <taxon>Alphaproteobacteria</taxon>
        <taxon>Hyphomicrobiales</taxon>
        <taxon>Rhizobiaceae</taxon>
        <taxon>Rhizobium/Agrobacterium group</taxon>
        <taxon>Pararhizobium</taxon>
    </lineage>
</organism>
<dbReference type="InterPro" id="IPR020449">
    <property type="entry name" value="Tscrpt_reg_AraC-type_HTH"/>
</dbReference>
<protein>
    <recommendedName>
        <fullName evidence="4">HTH araC/xylS-type domain-containing protein</fullName>
    </recommendedName>
</protein>
<dbReference type="Gene3D" id="2.60.120.10">
    <property type="entry name" value="Jelly Rolls"/>
    <property type="match status" value="1"/>
</dbReference>
<dbReference type="STRING" id="1612624.ADU59_22960"/>
<keyword evidence="3" id="KW-0804">Transcription</keyword>
<dbReference type="GO" id="GO:0043565">
    <property type="term" value="F:sequence-specific DNA binding"/>
    <property type="evidence" value="ECO:0007669"/>
    <property type="project" value="InterPro"/>
</dbReference>
<dbReference type="RefSeq" id="WP_068956898.1">
    <property type="nucleotide sequence ID" value="NZ_LGLV01000015.1"/>
</dbReference>
<reference evidence="5 6" key="1">
    <citation type="journal article" date="2016" name="Syst. Appl. Microbiol.">
        <title>Pararhizobium polonicum sp. nov. isolated from tumors on stone fruit rootstocks.</title>
        <authorList>
            <person name="Pulawska J."/>
            <person name="Kuzmanovic N."/>
            <person name="Willems A."/>
            <person name="Pothier J.F."/>
        </authorList>
    </citation>
    <scope>NUCLEOTIDE SEQUENCE [LARGE SCALE GENOMIC DNA]</scope>
    <source>
        <strain evidence="5 6">F5.1</strain>
    </source>
</reference>
<dbReference type="AlphaFoldDB" id="A0A1C7NW93"/>